<keyword evidence="2" id="KW-0812">Transmembrane</keyword>
<evidence type="ECO:0000313" key="5">
    <source>
        <dbReference type="EMBL" id="CAD7231269.1"/>
    </source>
</evidence>
<accession>A0A7R8WI22</accession>
<dbReference type="PANTHER" id="PTHR21706">
    <property type="entry name" value="TRANSMEMBRANE PROTEIN 65"/>
    <property type="match status" value="1"/>
</dbReference>
<name>A0A7R8WI22_9CRUS</name>
<dbReference type="EMBL" id="OB663341">
    <property type="protein sequence ID" value="CAD7231269.1"/>
    <property type="molecule type" value="Genomic_DNA"/>
</dbReference>
<dbReference type="AlphaFoldDB" id="A0A7R8WI22"/>
<dbReference type="Pfam" id="PF10507">
    <property type="entry name" value="TMEM65"/>
    <property type="match status" value="1"/>
</dbReference>
<evidence type="ECO:0000256" key="1">
    <source>
        <dbReference type="ARBA" id="ARBA00004141"/>
    </source>
</evidence>
<evidence type="ECO:0000256" key="3">
    <source>
        <dbReference type="ARBA" id="ARBA00022989"/>
    </source>
</evidence>
<dbReference type="GO" id="GO:0005739">
    <property type="term" value="C:mitochondrion"/>
    <property type="evidence" value="ECO:0007669"/>
    <property type="project" value="TreeGrafter"/>
</dbReference>
<protein>
    <submittedName>
        <fullName evidence="5">Uncharacterized protein</fullName>
    </submittedName>
</protein>
<keyword evidence="3" id="KW-1133">Transmembrane helix</keyword>
<evidence type="ECO:0000256" key="2">
    <source>
        <dbReference type="ARBA" id="ARBA00022692"/>
    </source>
</evidence>
<dbReference type="OrthoDB" id="430821at2759"/>
<evidence type="ECO:0000256" key="4">
    <source>
        <dbReference type="ARBA" id="ARBA00023136"/>
    </source>
</evidence>
<proteinExistence type="predicted"/>
<dbReference type="GO" id="GO:0016020">
    <property type="term" value="C:membrane"/>
    <property type="evidence" value="ECO:0007669"/>
    <property type="project" value="UniProtKB-SubCell"/>
</dbReference>
<organism evidence="5">
    <name type="scientific">Cyprideis torosa</name>
    <dbReference type="NCBI Taxonomy" id="163714"/>
    <lineage>
        <taxon>Eukaryota</taxon>
        <taxon>Metazoa</taxon>
        <taxon>Ecdysozoa</taxon>
        <taxon>Arthropoda</taxon>
        <taxon>Crustacea</taxon>
        <taxon>Oligostraca</taxon>
        <taxon>Ostracoda</taxon>
        <taxon>Podocopa</taxon>
        <taxon>Podocopida</taxon>
        <taxon>Cytherocopina</taxon>
        <taxon>Cytheroidea</taxon>
        <taxon>Cytherideidae</taxon>
        <taxon>Cyprideis</taxon>
    </lineage>
</organism>
<dbReference type="InterPro" id="IPR019537">
    <property type="entry name" value="TMEM65"/>
</dbReference>
<reference evidence="5" key="1">
    <citation type="submission" date="2020-11" db="EMBL/GenBank/DDBJ databases">
        <authorList>
            <person name="Tran Van P."/>
        </authorList>
    </citation>
    <scope>NUCLEOTIDE SEQUENCE</scope>
</reference>
<dbReference type="PANTHER" id="PTHR21706:SF15">
    <property type="entry name" value="TRANSMEMBRANE PROTEIN 65"/>
    <property type="match status" value="1"/>
</dbReference>
<comment type="subcellular location">
    <subcellularLocation>
        <location evidence="1">Membrane</location>
        <topology evidence="1">Multi-pass membrane protein</topology>
    </subcellularLocation>
</comment>
<sequence>MWCRGIDQLTCVLSGNQLLRQTKRNCHVPLASMREGLYSSDYKTAKAISLTLSYDERSQLLKHLESLHAHDLLNRHSNRSAAKDPEVLLKIKQIANILKMETAHSIGPYCPITRALGIPHPDPIHPDPVKKAEVERPSLKILYQTAAAHSLPFIGFGILDNAIMITAGDIIDTKIGVLLGISTFTAAGLGNIVSGVAGIGSAHYVEAFAMKLGVHPPRLTRLQMDMSSVRVSVNIGRAIGVMIGCIIGMFPLLFINEKSRESKSNEKQKE</sequence>
<gene>
    <name evidence="5" type="ORF">CTOB1V02_LOCUS9121</name>
</gene>
<keyword evidence="4" id="KW-0472">Membrane</keyword>